<proteinExistence type="predicted"/>
<protein>
    <submittedName>
        <fullName evidence="1">Uncharacterized protein</fullName>
    </submittedName>
</protein>
<dbReference type="EMBL" id="BK015193">
    <property type="protein sequence ID" value="DAD95518.1"/>
    <property type="molecule type" value="Genomic_DNA"/>
</dbReference>
<organism evidence="1">
    <name type="scientific">Siphoviridae sp. ctFbs2</name>
    <dbReference type="NCBI Taxonomy" id="2826213"/>
    <lineage>
        <taxon>Viruses</taxon>
        <taxon>Duplodnaviria</taxon>
        <taxon>Heunggongvirae</taxon>
        <taxon>Uroviricota</taxon>
        <taxon>Caudoviricetes</taxon>
    </lineage>
</organism>
<name>A0A8S5NLA0_9CAUD</name>
<reference evidence="1" key="1">
    <citation type="journal article" date="2021" name="Proc. Natl. Acad. Sci. U.S.A.">
        <title>A Catalog of Tens of Thousands of Viruses from Human Metagenomes Reveals Hidden Associations with Chronic Diseases.</title>
        <authorList>
            <person name="Tisza M.J."/>
            <person name="Buck C.B."/>
        </authorList>
    </citation>
    <scope>NUCLEOTIDE SEQUENCE</scope>
    <source>
        <strain evidence="1">CtFbs2</strain>
    </source>
</reference>
<accession>A0A8S5NLA0</accession>
<evidence type="ECO:0000313" key="1">
    <source>
        <dbReference type="EMBL" id="DAD95518.1"/>
    </source>
</evidence>
<sequence length="197" mass="23224">MDELRGVKMPVIDVFAKVSDHLIDGMMMHEQMADYYNFLGLDGFKRLHEYHFFCETISMRRIHRYFVDRCNQLLPVANTQHLDVIPVAWSNFTRQAVESETKSKAVETSMREWCKWEHETKELYAKSAKDLYDAGEVAAAHVIYELVRDVDDECEYADRLALKLNAVDYDMQVIVPMQHELHEKYKKKLHDIGKKFS</sequence>